<dbReference type="PANTHER" id="PTHR30294">
    <property type="entry name" value="MEMBRANE COMPONENT OF ABC TRANSPORTER YHHJ-RELATED"/>
    <property type="match status" value="1"/>
</dbReference>
<feature type="transmembrane region" description="Helical" evidence="6">
    <location>
        <begin position="348"/>
        <end position="368"/>
    </location>
</feature>
<dbReference type="GO" id="GO:0140359">
    <property type="term" value="F:ABC-type transporter activity"/>
    <property type="evidence" value="ECO:0007669"/>
    <property type="project" value="InterPro"/>
</dbReference>
<keyword evidence="5 6" id="KW-0472">Membrane</keyword>
<reference evidence="9 11" key="2">
    <citation type="submission" date="2020-12" db="EMBL/GenBank/DDBJ databases">
        <title>FDA dAtabase for Regulatory Grade micrObial Sequences (FDA-ARGOS): Supporting development and validation of Infectious Disease Dx tests.</title>
        <authorList>
            <person name="Sproer C."/>
            <person name="Gronow S."/>
            <person name="Severitt S."/>
            <person name="Schroder I."/>
            <person name="Tallon L."/>
            <person name="Sadzewicz L."/>
            <person name="Zhao X."/>
            <person name="Boylan J."/>
            <person name="Ott S."/>
            <person name="Bowen H."/>
            <person name="Vavikolanu K."/>
            <person name="Mehta A."/>
            <person name="Aluvathingal J."/>
            <person name="Nadendla S."/>
            <person name="Lowell S."/>
            <person name="Myers T."/>
            <person name="Yan Y."/>
            <person name="Sichtig H."/>
        </authorList>
    </citation>
    <scope>NUCLEOTIDE SEQUENCE [LARGE SCALE GENOMIC DNA]</scope>
    <source>
        <strain evidence="9 11">FDAARGOS_881</strain>
    </source>
</reference>
<dbReference type="Pfam" id="PF12698">
    <property type="entry name" value="ABC2_membrane_3"/>
    <property type="match status" value="1"/>
</dbReference>
<proteinExistence type="predicted"/>
<dbReference type="GeneID" id="78527965"/>
<reference evidence="8 10" key="1">
    <citation type="submission" date="2020-05" db="EMBL/GenBank/DDBJ databases">
        <title>Draft Genome Sequences of Sphingomonas sp. Isolated from the International Space Station.</title>
        <authorList>
            <person name="Bijlani S."/>
            <person name="Singh N.K."/>
            <person name="Mason C.E."/>
            <person name="Wang C.C."/>
            <person name="Venkateswaran K."/>
        </authorList>
    </citation>
    <scope>NUCLEOTIDE SEQUENCE [LARGE SCALE GENOMIC DNA]</scope>
    <source>
        <strain evidence="8 10">FKI-L5-BR-P1</strain>
    </source>
</reference>
<feature type="transmembrane region" description="Helical" evidence="6">
    <location>
        <begin position="318"/>
        <end position="336"/>
    </location>
</feature>
<dbReference type="OrthoDB" id="9811522at2"/>
<dbReference type="GO" id="GO:0005886">
    <property type="term" value="C:plasma membrane"/>
    <property type="evidence" value="ECO:0007669"/>
    <property type="project" value="UniProtKB-SubCell"/>
</dbReference>
<feature type="transmembrane region" description="Helical" evidence="6">
    <location>
        <begin position="21"/>
        <end position="44"/>
    </location>
</feature>
<accession>A0A411LLP3</accession>
<dbReference type="EMBL" id="CP065713">
    <property type="protein sequence ID" value="QPT09815.1"/>
    <property type="molecule type" value="Genomic_DNA"/>
</dbReference>
<evidence type="ECO:0000256" key="6">
    <source>
        <dbReference type="SAM" id="Phobius"/>
    </source>
</evidence>
<evidence type="ECO:0000256" key="3">
    <source>
        <dbReference type="ARBA" id="ARBA00022692"/>
    </source>
</evidence>
<feature type="domain" description="ABC-2 type transporter transmembrane" evidence="7">
    <location>
        <begin position="34"/>
        <end position="367"/>
    </location>
</feature>
<evidence type="ECO:0000256" key="5">
    <source>
        <dbReference type="ARBA" id="ARBA00023136"/>
    </source>
</evidence>
<feature type="transmembrane region" description="Helical" evidence="6">
    <location>
        <begin position="188"/>
        <end position="207"/>
    </location>
</feature>
<dbReference type="PANTHER" id="PTHR30294:SF46">
    <property type="entry name" value="ABC TRANSPORTER PERMEASE"/>
    <property type="match status" value="1"/>
</dbReference>
<dbReference type="RefSeq" id="WP_128130715.1">
    <property type="nucleotide sequence ID" value="NZ_AP023323.1"/>
</dbReference>
<dbReference type="Proteomes" id="UP000594836">
    <property type="component" value="Chromosome"/>
</dbReference>
<sequence length="378" mass="40819">MAHPTGGAAGMSFRRTFEETLLTILTTRDLVAVAVLSVLLYAFYYPAPYAHQTATRLPVVVVDGDHSPLSRRLIAHLGETRAVAVVGEVADMPAARAAMRERRAEAILMLSPDFTRNALAGRGTGGVALWLNGTYLLRAESIGAGLAEVVIDTLDDWRAARGGVLVRQAAMPVLVHPLFNTTGGYRDYIFPAVANIILQQTLLFASARLIAERRRRISAPVRLSDALGMWVACMVIGMLAAFFYFGFVYWVQDIPRGGNMPLLLLAVPAFAGAVAALGLAAGAFFRNGDDALKILLPTSVPLVFLAGFAWPLDAMPRWLATLAWASPATGGMHLFIRLNQMGARASEIVGPLATLLLLIIFYLSIFLIRITRPVPRPG</sequence>
<dbReference type="Gene3D" id="3.40.1710.10">
    <property type="entry name" value="abc type-2 transporter like domain"/>
    <property type="match status" value="1"/>
</dbReference>
<feature type="transmembrane region" description="Helical" evidence="6">
    <location>
        <begin position="292"/>
        <end position="312"/>
    </location>
</feature>
<keyword evidence="4 6" id="KW-1133">Transmembrane helix</keyword>
<keyword evidence="3 6" id="KW-0812">Transmembrane</keyword>
<evidence type="ECO:0000256" key="2">
    <source>
        <dbReference type="ARBA" id="ARBA00022475"/>
    </source>
</evidence>
<name>A0A411LLP3_SPHPI</name>
<organism evidence="8 10">
    <name type="scientific">Sphingomonas paucimobilis</name>
    <name type="common">Pseudomonas paucimobilis</name>
    <dbReference type="NCBI Taxonomy" id="13689"/>
    <lineage>
        <taxon>Bacteria</taxon>
        <taxon>Pseudomonadati</taxon>
        <taxon>Pseudomonadota</taxon>
        <taxon>Alphaproteobacteria</taxon>
        <taxon>Sphingomonadales</taxon>
        <taxon>Sphingomonadaceae</taxon>
        <taxon>Sphingomonas</taxon>
    </lineage>
</organism>
<dbReference type="AlphaFoldDB" id="A0A411LLP3"/>
<evidence type="ECO:0000313" key="10">
    <source>
        <dbReference type="Proteomes" id="UP000550136"/>
    </source>
</evidence>
<evidence type="ECO:0000259" key="7">
    <source>
        <dbReference type="Pfam" id="PF12698"/>
    </source>
</evidence>
<feature type="transmembrane region" description="Helical" evidence="6">
    <location>
        <begin position="227"/>
        <end position="250"/>
    </location>
</feature>
<dbReference type="InterPro" id="IPR013525">
    <property type="entry name" value="ABC2_TM"/>
</dbReference>
<evidence type="ECO:0000256" key="1">
    <source>
        <dbReference type="ARBA" id="ARBA00004651"/>
    </source>
</evidence>
<evidence type="ECO:0000313" key="11">
    <source>
        <dbReference type="Proteomes" id="UP000594836"/>
    </source>
</evidence>
<keyword evidence="2" id="KW-1003">Cell membrane</keyword>
<evidence type="ECO:0000313" key="9">
    <source>
        <dbReference type="EMBL" id="QPT09815.1"/>
    </source>
</evidence>
<dbReference type="InterPro" id="IPR051449">
    <property type="entry name" value="ABC-2_transporter_component"/>
</dbReference>
<comment type="subcellular location">
    <subcellularLocation>
        <location evidence="1">Cell membrane</location>
        <topology evidence="1">Multi-pass membrane protein</topology>
    </subcellularLocation>
</comment>
<gene>
    <name evidence="8" type="ORF">HKX06_07555</name>
    <name evidence="9" type="ORF">I6G38_06105</name>
</gene>
<dbReference type="EMBL" id="JABEOU010000025">
    <property type="protein sequence ID" value="NNG57231.1"/>
    <property type="molecule type" value="Genomic_DNA"/>
</dbReference>
<feature type="transmembrane region" description="Helical" evidence="6">
    <location>
        <begin position="262"/>
        <end position="285"/>
    </location>
</feature>
<evidence type="ECO:0000256" key="4">
    <source>
        <dbReference type="ARBA" id="ARBA00022989"/>
    </source>
</evidence>
<dbReference type="Proteomes" id="UP000550136">
    <property type="component" value="Unassembled WGS sequence"/>
</dbReference>
<evidence type="ECO:0000313" key="8">
    <source>
        <dbReference type="EMBL" id="NNG57231.1"/>
    </source>
</evidence>
<protein>
    <submittedName>
        <fullName evidence="8">ABC transporter permease</fullName>
    </submittedName>
</protein>